<comment type="caution">
    <text evidence="3">The sequence shown here is derived from an EMBL/GenBank/DDBJ whole genome shotgun (WGS) entry which is preliminary data.</text>
</comment>
<feature type="transmembrane region" description="Helical" evidence="1">
    <location>
        <begin position="113"/>
        <end position="136"/>
    </location>
</feature>
<dbReference type="EMBL" id="JAFIQS010000002">
    <property type="protein sequence ID" value="KAG5173324.1"/>
    <property type="molecule type" value="Genomic_DNA"/>
</dbReference>
<name>A0A8H7Y9G1_PSICU</name>
<organism evidence="3">
    <name type="scientific">Psilocybe cubensis</name>
    <name type="common">Psychedelic mushroom</name>
    <name type="synonym">Stropharia cubensis</name>
    <dbReference type="NCBI Taxonomy" id="181762"/>
    <lineage>
        <taxon>Eukaryota</taxon>
        <taxon>Fungi</taxon>
        <taxon>Dikarya</taxon>
        <taxon>Basidiomycota</taxon>
        <taxon>Agaricomycotina</taxon>
        <taxon>Agaricomycetes</taxon>
        <taxon>Agaricomycetidae</taxon>
        <taxon>Agaricales</taxon>
        <taxon>Agaricineae</taxon>
        <taxon>Strophariaceae</taxon>
        <taxon>Psilocybe</taxon>
    </lineage>
</organism>
<keyword evidence="1" id="KW-0472">Membrane</keyword>
<feature type="transmembrane region" description="Helical" evidence="1">
    <location>
        <begin position="20"/>
        <end position="42"/>
    </location>
</feature>
<dbReference type="Pfam" id="PF20152">
    <property type="entry name" value="DUF6534"/>
    <property type="match status" value="1"/>
</dbReference>
<feature type="domain" description="DUF6534" evidence="2">
    <location>
        <begin position="121"/>
        <end position="206"/>
    </location>
</feature>
<dbReference type="AlphaFoldDB" id="A0A8H7Y9G1"/>
<feature type="transmembrane region" description="Helical" evidence="1">
    <location>
        <begin position="148"/>
        <end position="177"/>
    </location>
</feature>
<protein>
    <recommendedName>
        <fullName evidence="2">DUF6534 domain-containing protein</fullName>
    </recommendedName>
</protein>
<keyword evidence="1" id="KW-1133">Transmembrane helix</keyword>
<dbReference type="PANTHER" id="PTHR40465:SF1">
    <property type="entry name" value="DUF6534 DOMAIN-CONTAINING PROTEIN"/>
    <property type="match status" value="1"/>
</dbReference>
<feature type="transmembrane region" description="Helical" evidence="1">
    <location>
        <begin position="81"/>
        <end position="101"/>
    </location>
</feature>
<dbReference type="PANTHER" id="PTHR40465">
    <property type="entry name" value="CHROMOSOME 1, WHOLE GENOME SHOTGUN SEQUENCE"/>
    <property type="match status" value="1"/>
</dbReference>
<evidence type="ECO:0000313" key="3">
    <source>
        <dbReference type="EMBL" id="KAG5173324.1"/>
    </source>
</evidence>
<dbReference type="InterPro" id="IPR045339">
    <property type="entry name" value="DUF6534"/>
</dbReference>
<feature type="transmembrane region" description="Helical" evidence="1">
    <location>
        <begin position="183"/>
        <end position="202"/>
    </location>
</feature>
<evidence type="ECO:0000259" key="2">
    <source>
        <dbReference type="Pfam" id="PF20152"/>
    </source>
</evidence>
<keyword evidence="1" id="KW-0812">Transmembrane</keyword>
<evidence type="ECO:0000256" key="1">
    <source>
        <dbReference type="SAM" id="Phobius"/>
    </source>
</evidence>
<sequence length="271" mass="29931">MADILDTNLLLKVLQSYNGIYAGCYLTLLLYGITSYQTLTYFQQGAKDPRTIRNLVRVPPLVEVQLTNTSTRIYTLDHRDVVVPSLAAPAATLYVITEFLHTILQDAAMNTPVYAILLSVFLADLVIAGSLCFLLWRERSQIPRSSSLIKTLIFYTITTGLFTTVIAAGTVMLKIFMKDTAAFMAPFLALSNTYTGGLLASLERREKLRSQSANSAGALSFPLEFYRTQGDESDTSLPAPTTKPDDLQIIVRQSQTQHTEVSSINFAPRAS</sequence>
<reference evidence="3" key="1">
    <citation type="submission" date="2021-02" db="EMBL/GenBank/DDBJ databases">
        <title>Psilocybe cubensis genome.</title>
        <authorList>
            <person name="Mckernan K.J."/>
            <person name="Crawford S."/>
            <person name="Trippe A."/>
            <person name="Kane L.T."/>
            <person name="Mclaughlin S."/>
        </authorList>
    </citation>
    <scope>NUCLEOTIDE SEQUENCE [LARGE SCALE GENOMIC DNA]</scope>
    <source>
        <strain evidence="3">MGC-MH-2018</strain>
    </source>
</reference>
<proteinExistence type="predicted"/>
<accession>A0A8H7Y9G1</accession>
<gene>
    <name evidence="3" type="ORF">JR316_002836</name>
</gene>